<dbReference type="Gene3D" id="3.40.50.720">
    <property type="entry name" value="NAD(P)-binding Rossmann-like Domain"/>
    <property type="match status" value="1"/>
</dbReference>
<dbReference type="Gene3D" id="3.90.25.10">
    <property type="entry name" value="UDP-galactose 4-epimerase, domain 1"/>
    <property type="match status" value="1"/>
</dbReference>
<dbReference type="EMBL" id="CP058905">
    <property type="protein sequence ID" value="QLJ99343.1"/>
    <property type="molecule type" value="Genomic_DNA"/>
</dbReference>
<dbReference type="InterPro" id="IPR001509">
    <property type="entry name" value="Epimerase_deHydtase"/>
</dbReference>
<evidence type="ECO:0000313" key="3">
    <source>
        <dbReference type="EMBL" id="QLJ99343.1"/>
    </source>
</evidence>
<reference evidence="3" key="1">
    <citation type="submission" date="2020-08" db="EMBL/GenBank/DDBJ databases">
        <title>A bifunctional nitrone conjugated secondary metabolite targeting the ribosome.</title>
        <authorList>
            <person name="Limbrick E.M."/>
            <person name="Graf M."/>
            <person name="Derewacz D.K."/>
            <person name="Nguyen F."/>
            <person name="Spraggins J.M."/>
            <person name="Wieland M."/>
            <person name="Ynigez-Gutierrez A.E."/>
            <person name="Reisman B.J."/>
            <person name="Zinshteyn B."/>
            <person name="McCulloch K."/>
            <person name="Iverson T.M."/>
            <person name="Green R."/>
            <person name="Wilson D.N."/>
            <person name="Bachmann B.O."/>
        </authorList>
    </citation>
    <scope>NUCLEOTIDE SEQUENCE</scope>
    <source>
        <strain evidence="3">Africana</strain>
    </source>
</reference>
<gene>
    <name evidence="3" type="primary">eveS10</name>
    <name evidence="3" type="ORF">HZU44_04140</name>
</gene>
<dbReference type="PANTHER" id="PTHR43000">
    <property type="entry name" value="DTDP-D-GLUCOSE 4,6-DEHYDRATASE-RELATED"/>
    <property type="match status" value="1"/>
</dbReference>
<comment type="similarity">
    <text evidence="1">Belongs to the NAD(P)-dependent epimerase/dehydratase family.</text>
</comment>
<proteinExistence type="inferred from homology"/>
<evidence type="ECO:0000259" key="2">
    <source>
        <dbReference type="Pfam" id="PF01370"/>
    </source>
</evidence>
<protein>
    <submittedName>
        <fullName evidence="3">NAD-dependent epimerase/dehydratase family protein</fullName>
    </submittedName>
</protein>
<accession>A0A7D6CDA7</accession>
<evidence type="ECO:0000256" key="1">
    <source>
        <dbReference type="ARBA" id="ARBA00007637"/>
    </source>
</evidence>
<dbReference type="SUPFAM" id="SSF51735">
    <property type="entry name" value="NAD(P)-binding Rossmann-fold domains"/>
    <property type="match status" value="1"/>
</dbReference>
<dbReference type="InterPro" id="IPR036291">
    <property type="entry name" value="NAD(P)-bd_dom_sf"/>
</dbReference>
<dbReference type="AlphaFoldDB" id="A0A7D6CDA7"/>
<sequence length="312" mass="33305">MRVLVTGGAGFIGSHLTDALLERGDSVTVLDDLSTGRPERLPAGVPLHHGSITDRAGLTRLAEQCRPEVICHLAAQADVRNSVADATSDTGVNVVGTVNVLEAARAIDARVVFASSGGALYGEVDELPSPEDVRPAPWAPYGAAKYCAEQYLALYNRLYGSTHAALRLGNVYGPRQDPTGEAGVVSIFCGCLVAGRRPTVFGDGEQTRDYIYVADVVEAFLLAVGHGGPGLWNIGTGTSTSIRKLLDLVGRTAGRVPDPRFEPPRLGELKHSALEVTRAARELRWAARTRLADGIAKVYKWVEADEPVRGER</sequence>
<feature type="domain" description="NAD-dependent epimerase/dehydratase" evidence="2">
    <location>
        <begin position="3"/>
        <end position="235"/>
    </location>
</feature>
<name>A0A7D6CDA7_9ACTN</name>
<organism evidence="3">
    <name type="scientific">Micromonospora carbonacea</name>
    <dbReference type="NCBI Taxonomy" id="47853"/>
    <lineage>
        <taxon>Bacteria</taxon>
        <taxon>Bacillati</taxon>
        <taxon>Actinomycetota</taxon>
        <taxon>Actinomycetes</taxon>
        <taxon>Micromonosporales</taxon>
        <taxon>Micromonosporaceae</taxon>
        <taxon>Micromonospora</taxon>
    </lineage>
</organism>
<dbReference type="Pfam" id="PF01370">
    <property type="entry name" value="Epimerase"/>
    <property type="match status" value="1"/>
</dbReference>